<dbReference type="SUPFAM" id="SSF48371">
    <property type="entry name" value="ARM repeat"/>
    <property type="match status" value="1"/>
</dbReference>
<proteinExistence type="predicted"/>
<reference evidence="1" key="2">
    <citation type="submission" date="2021-04" db="EMBL/GenBank/DDBJ databases">
        <authorList>
            <person name="Gilroy R."/>
        </authorList>
    </citation>
    <scope>NUCLEOTIDE SEQUENCE</scope>
    <source>
        <strain evidence="1">CHK179-28034</strain>
    </source>
</reference>
<accession>A0A9D2ENR0</accession>
<dbReference type="InterPro" id="IPR014825">
    <property type="entry name" value="DNA_alkylation"/>
</dbReference>
<dbReference type="Gene3D" id="1.25.10.90">
    <property type="match status" value="1"/>
</dbReference>
<gene>
    <name evidence="1" type="ORF">H9968_12450</name>
</gene>
<dbReference type="AlphaFoldDB" id="A0A9D2ENR0"/>
<reference evidence="1" key="1">
    <citation type="journal article" date="2021" name="PeerJ">
        <title>Extensive microbial diversity within the chicken gut microbiome revealed by metagenomics and culture.</title>
        <authorList>
            <person name="Gilroy R."/>
            <person name="Ravi A."/>
            <person name="Getino M."/>
            <person name="Pursley I."/>
            <person name="Horton D.L."/>
            <person name="Alikhan N.F."/>
            <person name="Baker D."/>
            <person name="Gharbi K."/>
            <person name="Hall N."/>
            <person name="Watson M."/>
            <person name="Adriaenssens E.M."/>
            <person name="Foster-Nyarko E."/>
            <person name="Jarju S."/>
            <person name="Secka A."/>
            <person name="Antonio M."/>
            <person name="Oren A."/>
            <person name="Chaudhuri R.R."/>
            <person name="La Ragione R."/>
            <person name="Hildebrand F."/>
            <person name="Pallen M.J."/>
        </authorList>
    </citation>
    <scope>NUCLEOTIDE SEQUENCE</scope>
    <source>
        <strain evidence="1">CHK179-28034</strain>
    </source>
</reference>
<evidence type="ECO:0000313" key="2">
    <source>
        <dbReference type="Proteomes" id="UP000824049"/>
    </source>
</evidence>
<dbReference type="PANTHER" id="PTHR34070">
    <property type="entry name" value="ARMADILLO-TYPE FOLD"/>
    <property type="match status" value="1"/>
</dbReference>
<dbReference type="Pfam" id="PF08713">
    <property type="entry name" value="DNA_alkylation"/>
    <property type="match status" value="1"/>
</dbReference>
<dbReference type="Proteomes" id="UP000824049">
    <property type="component" value="Unassembled WGS sequence"/>
</dbReference>
<dbReference type="PANTHER" id="PTHR34070:SF1">
    <property type="entry name" value="DNA ALKYLATION REPAIR PROTEIN"/>
    <property type="match status" value="1"/>
</dbReference>
<protein>
    <submittedName>
        <fullName evidence="1">DNA alkylation repair protein</fullName>
    </submittedName>
</protein>
<dbReference type="EMBL" id="DXBR01000112">
    <property type="protein sequence ID" value="HIZ40705.1"/>
    <property type="molecule type" value="Genomic_DNA"/>
</dbReference>
<evidence type="ECO:0000313" key="1">
    <source>
        <dbReference type="EMBL" id="HIZ40705.1"/>
    </source>
</evidence>
<organism evidence="1 2">
    <name type="scientific">Candidatus Anaerobutyricum stercoris</name>
    <dbReference type="NCBI Taxonomy" id="2838457"/>
    <lineage>
        <taxon>Bacteria</taxon>
        <taxon>Bacillati</taxon>
        <taxon>Bacillota</taxon>
        <taxon>Clostridia</taxon>
        <taxon>Lachnospirales</taxon>
        <taxon>Lachnospiraceae</taxon>
        <taxon>Anaerobutyricum</taxon>
    </lineage>
</organism>
<sequence>MNEHREEKHLEESVRKNLFAMQDTGYKAFHEKLVPTVDPGRIIGVRTPELRKYARAFAKTEEAQEYLRILPHYYYEENNLHAFIIETIKDYERAMEETERFLPYVDNWATCDSFSPKIFKKHPAQVYEKAKEFVGSGKVYTIRYGVGLLMTNFLDEEFRPEMPELVAGIVSDEYYVNMMCAWYMATALAKQEQEILPYLTENRLPVWVHNKTIQKAVESRRISPEMKEYLRTLRKK</sequence>
<name>A0A9D2ENR0_9FIRM</name>
<dbReference type="InterPro" id="IPR016024">
    <property type="entry name" value="ARM-type_fold"/>
</dbReference>
<comment type="caution">
    <text evidence="1">The sequence shown here is derived from an EMBL/GenBank/DDBJ whole genome shotgun (WGS) entry which is preliminary data.</text>
</comment>
<dbReference type="CDD" id="cd06561">
    <property type="entry name" value="AlkD_like"/>
    <property type="match status" value="1"/>
</dbReference>